<dbReference type="Gene3D" id="2.60.40.2080">
    <property type="match status" value="1"/>
</dbReference>
<comment type="caution">
    <text evidence="2">The sequence shown here is derived from an EMBL/GenBank/DDBJ whole genome shotgun (WGS) entry which is preliminary data.</text>
</comment>
<dbReference type="AlphaFoldDB" id="A0A9E3H4N6"/>
<dbReference type="Proteomes" id="UP000813215">
    <property type="component" value="Unassembled WGS sequence"/>
</dbReference>
<name>A0A9E3H4N6_9NOST</name>
<evidence type="ECO:0000313" key="3">
    <source>
        <dbReference type="Proteomes" id="UP000813215"/>
    </source>
</evidence>
<dbReference type="SUPFAM" id="SSF141086">
    <property type="entry name" value="Agglutinin HPA-like"/>
    <property type="match status" value="1"/>
</dbReference>
<organism evidence="2 3">
    <name type="scientific">Pelatocladus maniniholoensis HA4357-MV3</name>
    <dbReference type="NCBI Taxonomy" id="1117104"/>
    <lineage>
        <taxon>Bacteria</taxon>
        <taxon>Bacillati</taxon>
        <taxon>Cyanobacteriota</taxon>
        <taxon>Cyanophyceae</taxon>
        <taxon>Nostocales</taxon>
        <taxon>Nostocaceae</taxon>
        <taxon>Pelatocladus</taxon>
    </lineage>
</organism>
<dbReference type="EMBL" id="JAHHHW010000011">
    <property type="protein sequence ID" value="MBW4430419.1"/>
    <property type="molecule type" value="Genomic_DNA"/>
</dbReference>
<proteinExistence type="predicted"/>
<dbReference type="GO" id="GO:0007155">
    <property type="term" value="P:cell adhesion"/>
    <property type="evidence" value="ECO:0007669"/>
    <property type="project" value="InterPro"/>
</dbReference>
<dbReference type="GO" id="GO:0030246">
    <property type="term" value="F:carbohydrate binding"/>
    <property type="evidence" value="ECO:0007669"/>
    <property type="project" value="InterPro"/>
</dbReference>
<evidence type="ECO:0000259" key="1">
    <source>
        <dbReference type="Pfam" id="PF09458"/>
    </source>
</evidence>
<sequence length="35" mass="3761">MNTRLQVSPSNITVNSFDILISTYADSKVYGVGVA</sequence>
<dbReference type="Pfam" id="PF09458">
    <property type="entry name" value="H_lectin"/>
    <property type="match status" value="1"/>
</dbReference>
<protein>
    <submittedName>
        <fullName evidence="2">H-type lectin domain-containing protein</fullName>
    </submittedName>
</protein>
<accession>A0A9E3H4N6</accession>
<evidence type="ECO:0000313" key="2">
    <source>
        <dbReference type="EMBL" id="MBW4430419.1"/>
    </source>
</evidence>
<reference evidence="2" key="1">
    <citation type="submission" date="2021-05" db="EMBL/GenBank/DDBJ databases">
        <authorList>
            <person name="Pietrasiak N."/>
            <person name="Ward R."/>
            <person name="Stajich J.E."/>
            <person name="Kurbessoian T."/>
        </authorList>
    </citation>
    <scope>NUCLEOTIDE SEQUENCE</scope>
    <source>
        <strain evidence="2">HA4357-MV3</strain>
    </source>
</reference>
<dbReference type="InterPro" id="IPR019019">
    <property type="entry name" value="H-type_lectin_domain"/>
</dbReference>
<gene>
    <name evidence="2" type="ORF">KME28_01255</name>
</gene>
<reference evidence="2" key="2">
    <citation type="journal article" date="2022" name="Microbiol. Resour. Announc.">
        <title>Metagenome Sequencing to Explore Phylogenomics of Terrestrial Cyanobacteria.</title>
        <authorList>
            <person name="Ward R.D."/>
            <person name="Stajich J.E."/>
            <person name="Johansen J.R."/>
            <person name="Huntemann M."/>
            <person name="Clum A."/>
            <person name="Foster B."/>
            <person name="Foster B."/>
            <person name="Roux S."/>
            <person name="Palaniappan K."/>
            <person name="Varghese N."/>
            <person name="Mukherjee S."/>
            <person name="Reddy T.B.K."/>
            <person name="Daum C."/>
            <person name="Copeland A."/>
            <person name="Chen I.A."/>
            <person name="Ivanova N.N."/>
            <person name="Kyrpides N.C."/>
            <person name="Shapiro N."/>
            <person name="Eloe-Fadrosh E.A."/>
            <person name="Pietrasiak N."/>
        </authorList>
    </citation>
    <scope>NUCLEOTIDE SEQUENCE</scope>
    <source>
        <strain evidence="2">HA4357-MV3</strain>
    </source>
</reference>
<feature type="domain" description="H-type lectin" evidence="1">
    <location>
        <begin position="2"/>
        <end position="34"/>
    </location>
</feature>
<dbReference type="InterPro" id="IPR037221">
    <property type="entry name" value="H-type_lectin_dom_sf"/>
</dbReference>